<feature type="region of interest" description="Disordered" evidence="1">
    <location>
        <begin position="102"/>
        <end position="127"/>
    </location>
</feature>
<comment type="caution">
    <text evidence="2">The sequence shown here is derived from an EMBL/GenBank/DDBJ whole genome shotgun (WGS) entry which is preliminary data.</text>
</comment>
<organism evidence="2 3">
    <name type="scientific">Phomopsis amygdali</name>
    <name type="common">Fusicoccum amygdali</name>
    <dbReference type="NCBI Taxonomy" id="1214568"/>
    <lineage>
        <taxon>Eukaryota</taxon>
        <taxon>Fungi</taxon>
        <taxon>Dikarya</taxon>
        <taxon>Ascomycota</taxon>
        <taxon>Pezizomycotina</taxon>
        <taxon>Sordariomycetes</taxon>
        <taxon>Sordariomycetidae</taxon>
        <taxon>Diaporthales</taxon>
        <taxon>Diaporthaceae</taxon>
        <taxon>Diaporthe</taxon>
    </lineage>
</organism>
<evidence type="ECO:0000313" key="2">
    <source>
        <dbReference type="EMBL" id="KAK2615464.1"/>
    </source>
</evidence>
<sequence length="292" mass="33437">MSSAESIKFIENIVRAEVQQSALQSTMAGDMPGQHEMYVKRICDSLWDGKSKSWPSEDQKRLIQDLYTTRLEACQPKLKKYLDDTELIFKIDNSLITALSQQTEISSDQSTVEESYESQEAKDRDEAARNHLGDRYFIFEQYQKGVVTRRAQAPGPFGRPIDFKDIPAENGKKKCPWPGCPETLSSNGIKRHYQQMHAKDPTKSIFCPFCPHTEYRGDSTIEKHLKNKHPDFYQKIAHKLDKRTRKKSVPENGAREVAQSNEGCEMQGVEDEGDEALGYQEMEYEEMADALP</sequence>
<dbReference type="Proteomes" id="UP001265746">
    <property type="component" value="Unassembled WGS sequence"/>
</dbReference>
<proteinExistence type="predicted"/>
<protein>
    <submittedName>
        <fullName evidence="2">Uncharacterized protein</fullName>
    </submittedName>
</protein>
<keyword evidence="3" id="KW-1185">Reference proteome</keyword>
<evidence type="ECO:0000313" key="3">
    <source>
        <dbReference type="Proteomes" id="UP001265746"/>
    </source>
</evidence>
<reference evidence="2" key="1">
    <citation type="submission" date="2023-06" db="EMBL/GenBank/DDBJ databases">
        <authorList>
            <person name="Noh H."/>
        </authorList>
    </citation>
    <scope>NUCLEOTIDE SEQUENCE</scope>
    <source>
        <strain evidence="2">DUCC20226</strain>
    </source>
</reference>
<feature type="region of interest" description="Disordered" evidence="1">
    <location>
        <begin position="241"/>
        <end position="268"/>
    </location>
</feature>
<gene>
    <name evidence="2" type="ORF">N8I77_002215</name>
</gene>
<evidence type="ECO:0000256" key="1">
    <source>
        <dbReference type="SAM" id="MobiDB-lite"/>
    </source>
</evidence>
<name>A0AAD9STG8_PHOAM</name>
<feature type="compositionally biased region" description="Polar residues" evidence="1">
    <location>
        <begin position="102"/>
        <end position="113"/>
    </location>
</feature>
<dbReference type="EMBL" id="JAUJFL010000001">
    <property type="protein sequence ID" value="KAK2615464.1"/>
    <property type="molecule type" value="Genomic_DNA"/>
</dbReference>
<dbReference type="AlphaFoldDB" id="A0AAD9STG8"/>
<accession>A0AAD9STG8</accession>